<evidence type="ECO:0000313" key="2">
    <source>
        <dbReference type="Proteomes" id="UP000050360"/>
    </source>
</evidence>
<evidence type="ECO:0008006" key="3">
    <source>
        <dbReference type="Google" id="ProtNLM"/>
    </source>
</evidence>
<dbReference type="AlphaFoldDB" id="A0A0P8A4Y4"/>
<evidence type="ECO:0000313" key="1">
    <source>
        <dbReference type="EMBL" id="KPQ41574.1"/>
    </source>
</evidence>
<name>A0A0P8A4Y4_9EURY</name>
<proteinExistence type="predicted"/>
<dbReference type="SUPFAM" id="SSF46785">
    <property type="entry name" value="Winged helix' DNA-binding domain"/>
    <property type="match status" value="1"/>
</dbReference>
<protein>
    <recommendedName>
        <fullName evidence="3">Transcriptional regulator</fullName>
    </recommendedName>
</protein>
<comment type="caution">
    <text evidence="1">The sequence shown here is derived from an EMBL/GenBank/DDBJ whole genome shotgun (WGS) entry which is preliminary data.</text>
</comment>
<reference evidence="1 2" key="1">
    <citation type="submission" date="2015-09" db="EMBL/GenBank/DDBJ databases">
        <title>A metagenomics-based metabolic model of nitrate-dependent anaerobic oxidation of methane by Methanoperedens-like archaea.</title>
        <authorList>
            <person name="Arshad A."/>
            <person name="Speth D.R."/>
            <person name="De Graaf R.M."/>
            <person name="Op Den Camp H.J."/>
            <person name="Jetten M.S."/>
            <person name="Welte C.U."/>
        </authorList>
    </citation>
    <scope>NUCLEOTIDE SEQUENCE [LARGE SCALE GENOMIC DNA]</scope>
</reference>
<sequence>MLELILGTRTKIKLLQALAQSSRSMTRNELVKMTGSGLRSTYEQVEELIGLGVLKETVNGRIRIALDPEFPLHDKLRDLLLSSTDYLRTPQDVLAAVDRICGDKYYLGSFTAARRKINPVDYDPPVYAVNILKYHYKHLYPRLRVLGKIANIKVYEKNMDEAGDVTIITYACNNIPPDIVRTDFLGIEVWVASVERGIIECLVRKTPFTLYGAYLALLQNRLDNVLDIAYFKKLAQEEGLLSLILAVMKKFNEIRGKRLFEVTGKEQTMAHGWVDEKEIRHAINTVMG</sequence>
<organism evidence="1 2">
    <name type="scientific">Candidatus Methanoperedens nitratireducens</name>
    <dbReference type="NCBI Taxonomy" id="1392998"/>
    <lineage>
        <taxon>Archaea</taxon>
        <taxon>Methanobacteriati</taxon>
        <taxon>Methanobacteriota</taxon>
        <taxon>Stenosarchaea group</taxon>
        <taxon>Methanomicrobia</taxon>
        <taxon>Methanosarcinales</taxon>
        <taxon>ANME-2 cluster</taxon>
        <taxon>Candidatus Methanoperedentaceae</taxon>
        <taxon>Candidatus Methanoperedens</taxon>
    </lineage>
</organism>
<accession>A0A0P8A4Y4</accession>
<dbReference type="EMBL" id="LKCM01000335">
    <property type="protein sequence ID" value="KPQ41574.1"/>
    <property type="molecule type" value="Genomic_DNA"/>
</dbReference>
<dbReference type="InterPro" id="IPR036390">
    <property type="entry name" value="WH_DNA-bd_sf"/>
</dbReference>
<dbReference type="Proteomes" id="UP000050360">
    <property type="component" value="Unassembled WGS sequence"/>
</dbReference>
<gene>
    <name evidence="1" type="ORF">MPEBLZ_03867</name>
</gene>